<evidence type="ECO:0000313" key="4">
    <source>
        <dbReference type="Proteomes" id="UP000282930"/>
    </source>
</evidence>
<dbReference type="Gene3D" id="3.40.50.2000">
    <property type="entry name" value="Glycogen Phosphorylase B"/>
    <property type="match status" value="2"/>
</dbReference>
<dbReference type="EMBL" id="CP034791">
    <property type="protein sequence ID" value="AZT91543.1"/>
    <property type="molecule type" value="Genomic_DNA"/>
</dbReference>
<organism evidence="3 4">
    <name type="scientific">Caldicellulosiruptor changbaiensis</name>
    <dbReference type="NCBI Taxonomy" id="1222016"/>
    <lineage>
        <taxon>Bacteria</taxon>
        <taxon>Bacillati</taxon>
        <taxon>Bacillota</taxon>
        <taxon>Bacillota incertae sedis</taxon>
        <taxon>Caldicellulosiruptorales</taxon>
        <taxon>Caldicellulosiruptoraceae</taxon>
        <taxon>Caldicellulosiruptor</taxon>
    </lineage>
</organism>
<name>A0A3T0D914_9FIRM</name>
<dbReference type="InterPro" id="IPR050194">
    <property type="entry name" value="Glycosyltransferase_grp1"/>
</dbReference>
<dbReference type="AlphaFoldDB" id="A0A3T0D914"/>
<dbReference type="GO" id="GO:0016757">
    <property type="term" value="F:glycosyltransferase activity"/>
    <property type="evidence" value="ECO:0007669"/>
    <property type="project" value="InterPro"/>
</dbReference>
<dbReference type="InterPro" id="IPR028098">
    <property type="entry name" value="Glyco_trans_4-like_N"/>
</dbReference>
<protein>
    <submittedName>
        <fullName evidence="3">Glycosyltransferase family 4 protein</fullName>
    </submittedName>
</protein>
<evidence type="ECO:0000259" key="1">
    <source>
        <dbReference type="Pfam" id="PF00534"/>
    </source>
</evidence>
<dbReference type="Proteomes" id="UP000282930">
    <property type="component" value="Chromosome"/>
</dbReference>
<feature type="domain" description="Glycosyl transferase family 1" evidence="1">
    <location>
        <begin position="198"/>
        <end position="329"/>
    </location>
</feature>
<dbReference type="PANTHER" id="PTHR45947:SF3">
    <property type="entry name" value="SULFOQUINOVOSYL TRANSFERASE SQD2"/>
    <property type="match status" value="1"/>
</dbReference>
<reference evidence="3 4" key="1">
    <citation type="submission" date="2018-12" db="EMBL/GenBank/DDBJ databases">
        <title>Genome sequence from the cellulolytic species, Caldicellulosiruptor changbaiensis.</title>
        <authorList>
            <person name="Blumer-Schuette S.E."/>
            <person name="Mendoza C."/>
        </authorList>
    </citation>
    <scope>NUCLEOTIDE SEQUENCE [LARGE SCALE GENOMIC DNA]</scope>
    <source>
        <strain evidence="3 4">CBS-Z</strain>
    </source>
</reference>
<gene>
    <name evidence="3" type="ORF">ELD05_13610</name>
</gene>
<keyword evidence="3" id="KW-0808">Transferase</keyword>
<proteinExistence type="predicted"/>
<accession>A0A3T0D914</accession>
<dbReference type="SUPFAM" id="SSF53756">
    <property type="entry name" value="UDP-Glycosyltransferase/glycogen phosphorylase"/>
    <property type="match status" value="1"/>
</dbReference>
<sequence>MRVAIVHDWLTTVGGAEKVILELKKIFPEAPIYTLVYNEKKLGAYFDKCKIKTSYLQKNPLAKKKHQLFFKYMPRAFEEFDLSEFDLIISSSSAFAKGVITSPNSIHVCYCHTPPRYIWDLTHEYLKDYNFLVRKYLEKKFHYLRMWDSIAANRVDYFIANSFYVAKRIKKFYKRESRVIYPPVDTEYFTPSKDGKIEDYYLIVSRLVAYKRVDLAIEAFNQLSKRLIIVGDGPEFKKLKGLAKNNIEFLGYQSDEVIKELYQHCKALIFAGVEDFGIVPVEVQACGRPVIAYKMGGATETVEENKTGIFFERQNVESLRNAVIKFETNIQNFDSRYIRLHAEKFSAQRFREEFERFILEVINEKGFGK</sequence>
<evidence type="ECO:0000259" key="2">
    <source>
        <dbReference type="Pfam" id="PF13439"/>
    </source>
</evidence>
<dbReference type="KEGG" id="ccha:ELD05_13610"/>
<dbReference type="PANTHER" id="PTHR45947">
    <property type="entry name" value="SULFOQUINOVOSYL TRANSFERASE SQD2"/>
    <property type="match status" value="1"/>
</dbReference>
<dbReference type="Pfam" id="PF13439">
    <property type="entry name" value="Glyco_transf_4"/>
    <property type="match status" value="1"/>
</dbReference>
<dbReference type="Pfam" id="PF00534">
    <property type="entry name" value="Glycos_transf_1"/>
    <property type="match status" value="1"/>
</dbReference>
<keyword evidence="4" id="KW-1185">Reference proteome</keyword>
<feature type="domain" description="Glycosyltransferase subfamily 4-like N-terminal" evidence="2">
    <location>
        <begin position="13"/>
        <end position="187"/>
    </location>
</feature>
<dbReference type="RefSeq" id="WP_127352849.1">
    <property type="nucleotide sequence ID" value="NZ_CP034791.1"/>
</dbReference>
<evidence type="ECO:0000313" key="3">
    <source>
        <dbReference type="EMBL" id="AZT91543.1"/>
    </source>
</evidence>
<dbReference type="InterPro" id="IPR001296">
    <property type="entry name" value="Glyco_trans_1"/>
</dbReference>